<dbReference type="Proteomes" id="UP000076131">
    <property type="component" value="Unassembled WGS sequence"/>
</dbReference>
<evidence type="ECO:0000259" key="6">
    <source>
        <dbReference type="Pfam" id="PF06271"/>
    </source>
</evidence>
<dbReference type="STRING" id="416169.RHOFW104T7_08820"/>
<evidence type="ECO:0000313" key="7">
    <source>
        <dbReference type="EMBL" id="KZC24382.1"/>
    </source>
</evidence>
<reference evidence="7 8" key="1">
    <citation type="journal article" date="2016" name="MBio">
        <title>Lateral Gene Transfer in a Heavy Metal-Contaminated-Groundwater Microbial Community.</title>
        <authorList>
            <person name="Hemme C.L."/>
            <person name="Green S.J."/>
            <person name="Rishishwar L."/>
            <person name="Prakash O."/>
            <person name="Pettenato A."/>
            <person name="Chakraborty R."/>
            <person name="Deutschbauer A.M."/>
            <person name="Van Nostrand J.D."/>
            <person name="Wu L."/>
            <person name="He Z."/>
            <person name="Jordan I.K."/>
            <person name="Hazen T.C."/>
            <person name="Arkin A.P."/>
            <person name="Kostka J.E."/>
            <person name="Zhou J."/>
        </authorList>
    </citation>
    <scope>NUCLEOTIDE SEQUENCE [LARGE SCALE GENOMIC DNA]</scope>
    <source>
        <strain evidence="7 8">FW104-T7</strain>
    </source>
</reference>
<keyword evidence="3 5" id="KW-1133">Transmembrane helix</keyword>
<dbReference type="EMBL" id="LVJS01000028">
    <property type="protein sequence ID" value="KZC24382.1"/>
    <property type="molecule type" value="Genomic_DNA"/>
</dbReference>
<keyword evidence="4 5" id="KW-0472">Membrane</keyword>
<comment type="caution">
    <text evidence="7">The sequence shown here is derived from an EMBL/GenBank/DDBJ whole genome shotgun (WGS) entry which is preliminary data.</text>
</comment>
<keyword evidence="2 5" id="KW-0812">Transmembrane</keyword>
<dbReference type="PANTHER" id="PTHR38480:SF1">
    <property type="entry name" value="SLR0254 PROTEIN"/>
    <property type="match status" value="1"/>
</dbReference>
<dbReference type="GO" id="GO:0016020">
    <property type="term" value="C:membrane"/>
    <property type="evidence" value="ECO:0007669"/>
    <property type="project" value="UniProtKB-SubCell"/>
</dbReference>
<evidence type="ECO:0000256" key="1">
    <source>
        <dbReference type="ARBA" id="ARBA00004141"/>
    </source>
</evidence>
<feature type="transmembrane region" description="Helical" evidence="5">
    <location>
        <begin position="58"/>
        <end position="78"/>
    </location>
</feature>
<dbReference type="PANTHER" id="PTHR38480">
    <property type="entry name" value="SLR0254 PROTEIN"/>
    <property type="match status" value="1"/>
</dbReference>
<sequence length="226" mass="24274">MLDTVREIETPEGVSLRLRAAGALPRAQAWMVDLLLRLVVLFVAMIPLALFGKGGNGLAMLLMFALLWAYSVVCEVWLDGQTLGKRALGLRVVKADGTPVTWLPSVVRNLLRAVDALPGVYGVGLASTLIDPHARRLGDIVAGTMVIHAQELPAGQQVPVLPALPLPHVLAADEQAALVEYAERAGQLTVQRQEELANLLTPLTGQRDTAAIRQLVAHANWLLGRA</sequence>
<dbReference type="Pfam" id="PF06271">
    <property type="entry name" value="RDD"/>
    <property type="match status" value="1"/>
</dbReference>
<organism evidence="7 8">
    <name type="scientific">Rhodanobacter thiooxydans</name>
    <dbReference type="NCBI Taxonomy" id="416169"/>
    <lineage>
        <taxon>Bacteria</taxon>
        <taxon>Pseudomonadati</taxon>
        <taxon>Pseudomonadota</taxon>
        <taxon>Gammaproteobacteria</taxon>
        <taxon>Lysobacterales</taxon>
        <taxon>Rhodanobacteraceae</taxon>
        <taxon>Rhodanobacter</taxon>
    </lineage>
</organism>
<evidence type="ECO:0000256" key="2">
    <source>
        <dbReference type="ARBA" id="ARBA00022692"/>
    </source>
</evidence>
<dbReference type="eggNOG" id="COG1714">
    <property type="taxonomic scope" value="Bacteria"/>
</dbReference>
<dbReference type="AlphaFoldDB" id="A0A154QJF7"/>
<evidence type="ECO:0000256" key="4">
    <source>
        <dbReference type="ARBA" id="ARBA00023136"/>
    </source>
</evidence>
<comment type="subcellular location">
    <subcellularLocation>
        <location evidence="1">Membrane</location>
        <topology evidence="1">Multi-pass membrane protein</topology>
    </subcellularLocation>
</comment>
<dbReference type="InterPro" id="IPR010432">
    <property type="entry name" value="RDD"/>
</dbReference>
<accession>A0A154QJF7</accession>
<evidence type="ECO:0000313" key="8">
    <source>
        <dbReference type="Proteomes" id="UP000076131"/>
    </source>
</evidence>
<dbReference type="RefSeq" id="WP_008433863.1">
    <property type="nucleotide sequence ID" value="NZ_LVJS01000028.1"/>
</dbReference>
<protein>
    <recommendedName>
        <fullName evidence="6">RDD domain-containing protein</fullName>
    </recommendedName>
</protein>
<keyword evidence="8" id="KW-1185">Reference proteome</keyword>
<feature type="domain" description="RDD" evidence="6">
    <location>
        <begin position="21"/>
        <end position="143"/>
    </location>
</feature>
<name>A0A154QJF7_9GAMM</name>
<gene>
    <name evidence="7" type="ORF">RHOFW104T7_08820</name>
</gene>
<feature type="transmembrane region" description="Helical" evidence="5">
    <location>
        <begin position="34"/>
        <end position="52"/>
    </location>
</feature>
<evidence type="ECO:0000256" key="3">
    <source>
        <dbReference type="ARBA" id="ARBA00022989"/>
    </source>
</evidence>
<evidence type="ECO:0000256" key="5">
    <source>
        <dbReference type="SAM" id="Phobius"/>
    </source>
</evidence>
<proteinExistence type="predicted"/>